<sequence length="199" mass="23036">MTFISYLLKQRFVLLSLLIINILGTIYGYYWYLWQLVDTPLHFLPFVPDSPTASLFFVFVLIAFLLNRNFPLIEALAAVTLFKYGIWAVGMNLGGMYVSGVISLANIMLIASHFGMALQAILYAPFYRFTYRHLLIAAVWTIHNDIIDYVFQMYPRYPALKEYIPQIGYMTFWLSVVTLLLIYAVAVRKERYTASLVHS</sequence>
<dbReference type="OrthoDB" id="152213at2"/>
<keyword evidence="1" id="KW-0472">Membrane</keyword>
<keyword evidence="1" id="KW-0812">Transmembrane</keyword>
<comment type="caution">
    <text evidence="2">The sequence shown here is derived from an EMBL/GenBank/DDBJ whole genome shotgun (WGS) entry which is preliminary data.</text>
</comment>
<feature type="transmembrane region" description="Helical" evidence="1">
    <location>
        <begin position="72"/>
        <end position="90"/>
    </location>
</feature>
<feature type="transmembrane region" description="Helical" evidence="1">
    <location>
        <begin position="134"/>
        <end position="154"/>
    </location>
</feature>
<name>A0A366Y1H6_9BACI</name>
<feature type="transmembrane region" description="Helical" evidence="1">
    <location>
        <begin position="43"/>
        <end position="65"/>
    </location>
</feature>
<evidence type="ECO:0000256" key="1">
    <source>
        <dbReference type="SAM" id="Phobius"/>
    </source>
</evidence>
<proteinExistence type="predicted"/>
<dbReference type="Proteomes" id="UP000253314">
    <property type="component" value="Unassembled WGS sequence"/>
</dbReference>
<dbReference type="PANTHER" id="PTHR40042">
    <property type="entry name" value="HYPOTHETICAL MEMBRANE SPANNING PROTEIN"/>
    <property type="match status" value="1"/>
</dbReference>
<dbReference type="EMBL" id="QOCW01000005">
    <property type="protein sequence ID" value="RBW70264.1"/>
    <property type="molecule type" value="Genomic_DNA"/>
</dbReference>
<gene>
    <name evidence="2" type="ORF">DS031_06740</name>
</gene>
<dbReference type="AlphaFoldDB" id="A0A366Y1H6"/>
<dbReference type="PANTHER" id="PTHR40042:SF1">
    <property type="entry name" value="DUF1405 DOMAIN-CONTAINING PROTEIN"/>
    <property type="match status" value="1"/>
</dbReference>
<feature type="transmembrane region" description="Helical" evidence="1">
    <location>
        <begin position="12"/>
        <end position="31"/>
    </location>
</feature>
<reference evidence="2 3" key="1">
    <citation type="submission" date="2018-07" db="EMBL/GenBank/DDBJ databases">
        <title>Lottiidibacillus patelloidae gen. nov., sp. nov., isolated from the intestinal tract of a marine limpet and the reclassification of B. taeanensis BH030017T, B. algicola KMM 3737T and B. hwajinpoensis SW-72T as genus Lottiidibacillus.</title>
        <authorList>
            <person name="Liu R."/>
            <person name="Huang Z."/>
        </authorList>
    </citation>
    <scope>NUCLEOTIDE SEQUENCE [LARGE SCALE GENOMIC DNA]</scope>
    <source>
        <strain evidence="2 3">BH030017</strain>
    </source>
</reference>
<keyword evidence="3" id="KW-1185">Reference proteome</keyword>
<organism evidence="2 3">
    <name type="scientific">Bacillus taeanensis</name>
    <dbReference type="NCBI Taxonomy" id="273032"/>
    <lineage>
        <taxon>Bacteria</taxon>
        <taxon>Bacillati</taxon>
        <taxon>Bacillota</taxon>
        <taxon>Bacilli</taxon>
        <taxon>Bacillales</taxon>
        <taxon>Bacillaceae</taxon>
        <taxon>Bacillus</taxon>
    </lineage>
</organism>
<keyword evidence="1" id="KW-1133">Transmembrane helix</keyword>
<feature type="transmembrane region" description="Helical" evidence="1">
    <location>
        <begin position="166"/>
        <end position="186"/>
    </location>
</feature>
<evidence type="ECO:0000313" key="2">
    <source>
        <dbReference type="EMBL" id="RBW70264.1"/>
    </source>
</evidence>
<dbReference type="RefSeq" id="WP_113805169.1">
    <property type="nucleotide sequence ID" value="NZ_QOCW01000005.1"/>
</dbReference>
<protein>
    <submittedName>
        <fullName evidence="2">DUF1405 domain-containing protein</fullName>
    </submittedName>
</protein>
<feature type="transmembrane region" description="Helical" evidence="1">
    <location>
        <begin position="96"/>
        <end position="122"/>
    </location>
</feature>
<dbReference type="InterPro" id="IPR009845">
    <property type="entry name" value="DUF1405"/>
</dbReference>
<dbReference type="Pfam" id="PF07187">
    <property type="entry name" value="DUF1405"/>
    <property type="match status" value="1"/>
</dbReference>
<evidence type="ECO:0000313" key="3">
    <source>
        <dbReference type="Proteomes" id="UP000253314"/>
    </source>
</evidence>
<accession>A0A366Y1H6</accession>